<dbReference type="CDD" id="cd12323">
    <property type="entry name" value="RRM2_MSI"/>
    <property type="match status" value="1"/>
</dbReference>
<keyword evidence="3" id="KW-0963">Cytoplasm</keyword>
<keyword evidence="5" id="KW-0677">Repeat</keyword>
<evidence type="ECO:0000259" key="9">
    <source>
        <dbReference type="PROSITE" id="PS50102"/>
    </source>
</evidence>
<dbReference type="FunFam" id="3.30.70.330:FF:000020">
    <property type="entry name" value="RNA-binding protein Musashi homolog 2 isoform X1"/>
    <property type="match status" value="1"/>
</dbReference>
<dbReference type="PROSITE" id="PS50102">
    <property type="entry name" value="RRM"/>
    <property type="match status" value="2"/>
</dbReference>
<evidence type="ECO:0000313" key="10">
    <source>
        <dbReference type="EMBL" id="KAK0417623.1"/>
    </source>
</evidence>
<dbReference type="InterPro" id="IPR012677">
    <property type="entry name" value="Nucleotide-bd_a/b_plait_sf"/>
</dbReference>
<dbReference type="InterPro" id="IPR034126">
    <property type="entry name" value="MSI_RRM2"/>
</dbReference>
<dbReference type="PANTHER" id="PTHR48032:SF18">
    <property type="entry name" value="RRM DOMAIN-CONTAINING PROTEIN"/>
    <property type="match status" value="1"/>
</dbReference>
<dbReference type="InterPro" id="IPR035979">
    <property type="entry name" value="RBD_domain_sf"/>
</dbReference>
<accession>A0AA39I4E7</accession>
<dbReference type="GO" id="GO:0006417">
    <property type="term" value="P:regulation of translation"/>
    <property type="evidence" value="ECO:0007669"/>
    <property type="project" value="TreeGrafter"/>
</dbReference>
<dbReference type="InterPro" id="IPR000504">
    <property type="entry name" value="RRM_dom"/>
</dbReference>
<dbReference type="PANTHER" id="PTHR48032">
    <property type="entry name" value="RNA-BINDING PROTEIN MUSASHI HOMOLOG RBP6"/>
    <property type="match status" value="1"/>
</dbReference>
<dbReference type="AlphaFoldDB" id="A0AA39I4E7"/>
<evidence type="ECO:0000256" key="1">
    <source>
        <dbReference type="ARBA" id="ARBA00004496"/>
    </source>
</evidence>
<feature type="region of interest" description="Disordered" evidence="8">
    <location>
        <begin position="69"/>
        <end position="94"/>
    </location>
</feature>
<dbReference type="Proteomes" id="UP001175271">
    <property type="component" value="Unassembled WGS sequence"/>
</dbReference>
<keyword evidence="6 7" id="KW-0694">RNA-binding</keyword>
<feature type="region of interest" description="Disordered" evidence="8">
    <location>
        <begin position="1"/>
        <end position="57"/>
    </location>
</feature>
<dbReference type="Pfam" id="PF00076">
    <property type="entry name" value="RRM_1"/>
    <property type="match status" value="2"/>
</dbReference>
<evidence type="ECO:0000256" key="7">
    <source>
        <dbReference type="PROSITE-ProRule" id="PRU00176"/>
    </source>
</evidence>
<keyword evidence="4" id="KW-0597">Phosphoprotein</keyword>
<evidence type="ECO:0000256" key="4">
    <source>
        <dbReference type="ARBA" id="ARBA00022553"/>
    </source>
</evidence>
<comment type="similarity">
    <text evidence="2">Belongs to the Musashi family.</text>
</comment>
<comment type="caution">
    <text evidence="10">The sequence shown here is derived from an EMBL/GenBank/DDBJ whole genome shotgun (WGS) entry which is preliminary data.</text>
</comment>
<evidence type="ECO:0000256" key="3">
    <source>
        <dbReference type="ARBA" id="ARBA00022490"/>
    </source>
</evidence>
<dbReference type="GO" id="GO:0005737">
    <property type="term" value="C:cytoplasm"/>
    <property type="evidence" value="ECO:0007669"/>
    <property type="project" value="UniProtKB-SubCell"/>
</dbReference>
<dbReference type="SMART" id="SM00360">
    <property type="entry name" value="RRM"/>
    <property type="match status" value="2"/>
</dbReference>
<gene>
    <name evidence="10" type="ORF">QR680_013117</name>
</gene>
<proteinExistence type="inferred from homology"/>
<evidence type="ECO:0000313" key="11">
    <source>
        <dbReference type="Proteomes" id="UP001175271"/>
    </source>
</evidence>
<keyword evidence="11" id="KW-1185">Reference proteome</keyword>
<dbReference type="GO" id="GO:0003729">
    <property type="term" value="F:mRNA binding"/>
    <property type="evidence" value="ECO:0007669"/>
    <property type="project" value="TreeGrafter"/>
</dbReference>
<evidence type="ECO:0000256" key="5">
    <source>
        <dbReference type="ARBA" id="ARBA00022737"/>
    </source>
</evidence>
<reference evidence="10" key="1">
    <citation type="submission" date="2023-06" db="EMBL/GenBank/DDBJ databases">
        <title>Genomic analysis of the entomopathogenic nematode Steinernema hermaphroditum.</title>
        <authorList>
            <person name="Schwarz E.M."/>
            <person name="Heppert J.K."/>
            <person name="Baniya A."/>
            <person name="Schwartz H.T."/>
            <person name="Tan C.-H."/>
            <person name="Antoshechkin I."/>
            <person name="Sternberg P.W."/>
            <person name="Goodrich-Blair H."/>
            <person name="Dillman A.R."/>
        </authorList>
    </citation>
    <scope>NUCLEOTIDE SEQUENCE</scope>
    <source>
        <strain evidence="10">PS9179</strain>
        <tissue evidence="10">Whole animal</tissue>
    </source>
</reference>
<evidence type="ECO:0000256" key="6">
    <source>
        <dbReference type="ARBA" id="ARBA00022884"/>
    </source>
</evidence>
<comment type="subcellular location">
    <subcellularLocation>
        <location evidence="1">Cytoplasm</location>
    </subcellularLocation>
</comment>
<sequence>MSKKTVASGSPVVSIVARNSNGAPPSATGTPPPAAAADSRSRNGTPGPLAASPNLSSAPGAQKLVQEMESLVGSSSREVAGSVENDHASEDGSMGCNDPGKMFIGGLSWQTTAEGLRDYFSKFGEVNECMVMRDPATKRARGFGFITFADPKTVDKVLAEENHELDNKKIDPKVAFPKRAQPKMIVKTKKVFIGGLSSTSTLDDMRRYFEQYGKVEDAMLMFDKATQRHRGFGFVTFDNDEVSDKVCEIHFHEINGKMVECKKAQPKEVMLPVQMNKSRAAAARGLYMAPEQLLAFTNYNYPRLPFGNMMFPGMFPTTPFANPGYGGSSGRQSGVPASMGAAANGAAGRDFQAAAAALQHQPSLFDAAVAYAAVSDPYFPNGQQQLTNSYHKLP</sequence>
<organism evidence="10 11">
    <name type="scientific">Steinernema hermaphroditum</name>
    <dbReference type="NCBI Taxonomy" id="289476"/>
    <lineage>
        <taxon>Eukaryota</taxon>
        <taxon>Metazoa</taxon>
        <taxon>Ecdysozoa</taxon>
        <taxon>Nematoda</taxon>
        <taxon>Chromadorea</taxon>
        <taxon>Rhabditida</taxon>
        <taxon>Tylenchina</taxon>
        <taxon>Panagrolaimomorpha</taxon>
        <taxon>Strongyloidoidea</taxon>
        <taxon>Steinernematidae</taxon>
        <taxon>Steinernema</taxon>
    </lineage>
</organism>
<dbReference type="CDD" id="cd12576">
    <property type="entry name" value="RRM1_MSI"/>
    <property type="match status" value="1"/>
</dbReference>
<evidence type="ECO:0000256" key="2">
    <source>
        <dbReference type="ARBA" id="ARBA00006635"/>
    </source>
</evidence>
<dbReference type="FunFam" id="3.30.70.330:FF:000025">
    <property type="entry name" value="RNA-binding protein Musashi homolog 2 isoform X1"/>
    <property type="match status" value="1"/>
</dbReference>
<evidence type="ECO:0000256" key="8">
    <source>
        <dbReference type="SAM" id="MobiDB-lite"/>
    </source>
</evidence>
<dbReference type="SUPFAM" id="SSF54928">
    <property type="entry name" value="RNA-binding domain, RBD"/>
    <property type="match status" value="2"/>
</dbReference>
<feature type="domain" description="RRM" evidence="9">
    <location>
        <begin position="189"/>
        <end position="266"/>
    </location>
</feature>
<feature type="domain" description="RRM" evidence="9">
    <location>
        <begin position="100"/>
        <end position="182"/>
    </location>
</feature>
<dbReference type="EMBL" id="JAUCMV010000002">
    <property type="protein sequence ID" value="KAK0417623.1"/>
    <property type="molecule type" value="Genomic_DNA"/>
</dbReference>
<name>A0AA39I4E7_9BILA</name>
<dbReference type="Gene3D" id="3.30.70.330">
    <property type="match status" value="2"/>
</dbReference>
<protein>
    <recommendedName>
        <fullName evidence="9">RRM domain-containing protein</fullName>
    </recommendedName>
</protein>